<proteinExistence type="predicted"/>
<dbReference type="EMBL" id="QBKR01000014">
    <property type="protein sequence ID" value="PTX58852.1"/>
    <property type="molecule type" value="Genomic_DNA"/>
</dbReference>
<keyword evidence="2" id="KW-1185">Reference proteome</keyword>
<evidence type="ECO:0000313" key="1">
    <source>
        <dbReference type="EMBL" id="PTX58852.1"/>
    </source>
</evidence>
<dbReference type="Gene3D" id="3.90.420.10">
    <property type="entry name" value="Oxidoreductase, molybdopterin-binding domain"/>
    <property type="match status" value="1"/>
</dbReference>
<comment type="caution">
    <text evidence="1">The sequence shown here is derived from an EMBL/GenBank/DDBJ whole genome shotgun (WGS) entry which is preliminary data.</text>
</comment>
<dbReference type="Proteomes" id="UP000244240">
    <property type="component" value="Unassembled WGS sequence"/>
</dbReference>
<sequence length="173" mass="19312">MLWKRCRDASESMKVNPIYEEAAMSEARNLMVVGQVKNPLSLSESELEKMDDGTVRPGDRVPGLEGSGVELSKILERAGLLPGVTHVIFHASDEFRADIPLGELEKAFFLYRQEGRSPEKTHAIRLYVPDGSSNCLNVKSVVRVDAVVRVGDEADRKAEFGFKQVISPDRLRR</sequence>
<gene>
    <name evidence="1" type="ORF">C8P63_11434</name>
</gene>
<evidence type="ECO:0000313" key="2">
    <source>
        <dbReference type="Proteomes" id="UP000244240"/>
    </source>
</evidence>
<accession>A0A2T6BS09</accession>
<protein>
    <recommendedName>
        <fullName evidence="3">Molybdopterin-dependent oxidoreductase-like protein</fullName>
    </recommendedName>
</protein>
<evidence type="ECO:0008006" key="3">
    <source>
        <dbReference type="Google" id="ProtNLM"/>
    </source>
</evidence>
<reference evidence="1 2" key="1">
    <citation type="submission" date="2018-04" db="EMBL/GenBank/DDBJ databases">
        <title>Genomic Encyclopedia of Archaeal and Bacterial Type Strains, Phase II (KMG-II): from individual species to whole genera.</title>
        <authorList>
            <person name="Goeker M."/>
        </authorList>
    </citation>
    <scope>NUCLEOTIDE SEQUENCE [LARGE SCALE GENOMIC DNA]</scope>
    <source>
        <strain evidence="1 2">DSM 45787</strain>
    </source>
</reference>
<dbReference type="AlphaFoldDB" id="A0A2T6BS09"/>
<organism evidence="1 2">
    <name type="scientific">Melghirimyces profundicolus</name>
    <dbReference type="NCBI Taxonomy" id="1242148"/>
    <lineage>
        <taxon>Bacteria</taxon>
        <taxon>Bacillati</taxon>
        <taxon>Bacillota</taxon>
        <taxon>Bacilli</taxon>
        <taxon>Bacillales</taxon>
        <taxon>Thermoactinomycetaceae</taxon>
        <taxon>Melghirimyces</taxon>
    </lineage>
</organism>
<dbReference type="InterPro" id="IPR036374">
    <property type="entry name" value="OxRdtase_Mopterin-bd_sf"/>
</dbReference>
<name>A0A2T6BS09_9BACL</name>
<dbReference type="SUPFAM" id="SSF56524">
    <property type="entry name" value="Oxidoreductase molybdopterin-binding domain"/>
    <property type="match status" value="1"/>
</dbReference>